<accession>A0A2T5P529</accession>
<organism evidence="2 3">
    <name type="scientific">Pseudomonas mangrovi</name>
    <dbReference type="NCBI Taxonomy" id="2161748"/>
    <lineage>
        <taxon>Bacteria</taxon>
        <taxon>Pseudomonadati</taxon>
        <taxon>Pseudomonadota</taxon>
        <taxon>Gammaproteobacteria</taxon>
        <taxon>Pseudomonadales</taxon>
        <taxon>Pseudomonadaceae</taxon>
        <taxon>Pseudomonas</taxon>
    </lineage>
</organism>
<sequence length="79" mass="8370">MFVVLVITNSKTTGEIKFILPPEILLKIFAVFLLTCVVFILAVSKILSESAIAALLGAIASGTLGISFATRKGKQDEST</sequence>
<keyword evidence="1" id="KW-0472">Membrane</keyword>
<dbReference type="OrthoDB" id="9993870at2"/>
<comment type="caution">
    <text evidence="2">The sequence shown here is derived from an EMBL/GenBank/DDBJ whole genome shotgun (WGS) entry which is preliminary data.</text>
</comment>
<dbReference type="Proteomes" id="UP000244064">
    <property type="component" value="Unassembled WGS sequence"/>
</dbReference>
<evidence type="ECO:0000313" key="2">
    <source>
        <dbReference type="EMBL" id="PTU72820.1"/>
    </source>
</evidence>
<reference evidence="2 3" key="1">
    <citation type="submission" date="2018-04" db="EMBL/GenBank/DDBJ databases">
        <title>Pseudomonas sp. nov., isolated from mangrove soil.</title>
        <authorList>
            <person name="Chen C."/>
        </authorList>
    </citation>
    <scope>NUCLEOTIDE SEQUENCE [LARGE SCALE GENOMIC DNA]</scope>
    <source>
        <strain evidence="2 3">TC-11</strain>
    </source>
</reference>
<keyword evidence="1" id="KW-1133">Transmembrane helix</keyword>
<gene>
    <name evidence="2" type="ORF">DBO85_18430</name>
</gene>
<dbReference type="AlphaFoldDB" id="A0A2T5P529"/>
<feature type="transmembrane region" description="Helical" evidence="1">
    <location>
        <begin position="50"/>
        <end position="69"/>
    </location>
</feature>
<keyword evidence="3" id="KW-1185">Reference proteome</keyword>
<evidence type="ECO:0000256" key="1">
    <source>
        <dbReference type="SAM" id="Phobius"/>
    </source>
</evidence>
<keyword evidence="1" id="KW-0812">Transmembrane</keyword>
<feature type="transmembrane region" description="Helical" evidence="1">
    <location>
        <begin position="24"/>
        <end position="44"/>
    </location>
</feature>
<evidence type="ECO:0000313" key="3">
    <source>
        <dbReference type="Proteomes" id="UP000244064"/>
    </source>
</evidence>
<name>A0A2T5P529_9PSED</name>
<dbReference type="EMBL" id="QASN01000022">
    <property type="protein sequence ID" value="PTU72820.1"/>
    <property type="molecule type" value="Genomic_DNA"/>
</dbReference>
<protein>
    <submittedName>
        <fullName evidence="2">Uncharacterized protein</fullName>
    </submittedName>
</protein>
<proteinExistence type="predicted"/>